<sequence length="381" mass="37698">MRRLLALLAATGALVLAFAGSALAAFTPGAVSFRPAGVLLQLRDDDLAEDLSSFPLSWPGTIDAAGNLTFPGAGFGLPGVPVDDIGAVVTIGAVSDMTGRLDETTGEVTLTGDFQVILRFATPVVATCTIPLPGYRFTTDGVELGSPAEPLPLAGQARDLLSGSATIAAGLANAAIAGGDFCTDAGRLLNIPGPLGLGFPGRLNLPASPVRAGEPFLFAPKPSFPAQTAQTIGAARPVTVTNHGDQPLDVEELWVEGTNADDFLISSESCTRGTVAAGASCTVSIRFAPSAANAVATATLVLEANTDAGVHRIGVAASSGGLPIGEPGEPGFDGVDGLDGANGRDGADGADGAAGPRGASGPAGPAGAAGYNGYDGWDGAP</sequence>
<reference evidence="4" key="1">
    <citation type="submission" date="2023-07" db="EMBL/GenBank/DDBJ databases">
        <title>Conexibacter stalactiti sp. nov., isolated from stalactites in a lava cave and emended description of the genus Conexibacter.</title>
        <authorList>
            <person name="Lee S.D."/>
        </authorList>
    </citation>
    <scope>NUCLEOTIDE SEQUENCE [LARGE SCALE GENOMIC DNA]</scope>
    <source>
        <strain evidence="4">KCTC 39840</strain>
    </source>
</reference>
<feature type="compositionally biased region" description="Low complexity" evidence="1">
    <location>
        <begin position="350"/>
        <end position="381"/>
    </location>
</feature>
<feature type="region of interest" description="Disordered" evidence="1">
    <location>
        <begin position="320"/>
        <end position="381"/>
    </location>
</feature>
<protein>
    <submittedName>
        <fullName evidence="3">Choice-of-anchor D domain-containing protein</fullName>
    </submittedName>
</protein>
<proteinExistence type="predicted"/>
<dbReference type="EMBL" id="JAWSTH010000111">
    <property type="protein sequence ID" value="MDW5597946.1"/>
    <property type="molecule type" value="Genomic_DNA"/>
</dbReference>
<evidence type="ECO:0000256" key="1">
    <source>
        <dbReference type="SAM" id="MobiDB-lite"/>
    </source>
</evidence>
<dbReference type="InterPro" id="IPR008160">
    <property type="entry name" value="Collagen"/>
</dbReference>
<dbReference type="Proteomes" id="UP001284601">
    <property type="component" value="Unassembled WGS sequence"/>
</dbReference>
<dbReference type="InterPro" id="IPR013783">
    <property type="entry name" value="Ig-like_fold"/>
</dbReference>
<accession>A0ABU4HX96</accession>
<name>A0ABU4HX96_9ACTN</name>
<feature type="signal peptide" evidence="2">
    <location>
        <begin position="1"/>
        <end position="24"/>
    </location>
</feature>
<evidence type="ECO:0000256" key="2">
    <source>
        <dbReference type="SAM" id="SignalP"/>
    </source>
</evidence>
<evidence type="ECO:0000313" key="4">
    <source>
        <dbReference type="Proteomes" id="UP001284601"/>
    </source>
</evidence>
<comment type="caution">
    <text evidence="3">The sequence shown here is derived from an EMBL/GenBank/DDBJ whole genome shotgun (WGS) entry which is preliminary data.</text>
</comment>
<keyword evidence="4" id="KW-1185">Reference proteome</keyword>
<keyword evidence="2" id="KW-0732">Signal</keyword>
<feature type="compositionally biased region" description="Low complexity" evidence="1">
    <location>
        <begin position="320"/>
        <end position="330"/>
    </location>
</feature>
<organism evidence="3 4">
    <name type="scientific">Conexibacter stalactiti</name>
    <dbReference type="NCBI Taxonomy" id="1940611"/>
    <lineage>
        <taxon>Bacteria</taxon>
        <taxon>Bacillati</taxon>
        <taxon>Actinomycetota</taxon>
        <taxon>Thermoleophilia</taxon>
        <taxon>Solirubrobacterales</taxon>
        <taxon>Conexibacteraceae</taxon>
        <taxon>Conexibacter</taxon>
    </lineage>
</organism>
<dbReference type="RefSeq" id="WP_318600416.1">
    <property type="nucleotide sequence ID" value="NZ_JAWSTH010000111.1"/>
</dbReference>
<dbReference type="Gene3D" id="2.60.40.10">
    <property type="entry name" value="Immunoglobulins"/>
    <property type="match status" value="1"/>
</dbReference>
<feature type="non-terminal residue" evidence="3">
    <location>
        <position position="381"/>
    </location>
</feature>
<dbReference type="NCBIfam" id="NF012200">
    <property type="entry name" value="choice_anch_D"/>
    <property type="match status" value="1"/>
</dbReference>
<evidence type="ECO:0000313" key="3">
    <source>
        <dbReference type="EMBL" id="MDW5597946.1"/>
    </source>
</evidence>
<dbReference type="Pfam" id="PF01391">
    <property type="entry name" value="Collagen"/>
    <property type="match status" value="1"/>
</dbReference>
<gene>
    <name evidence="3" type="ORF">R7226_26565</name>
</gene>
<feature type="chain" id="PRO_5045489885" evidence="2">
    <location>
        <begin position="25"/>
        <end position="381"/>
    </location>
</feature>